<keyword evidence="6 9" id="KW-0378">Hydrolase</keyword>
<dbReference type="EMBL" id="JBEPIJ010000004">
    <property type="protein sequence ID" value="MES0873427.1"/>
    <property type="molecule type" value="Genomic_DNA"/>
</dbReference>
<reference evidence="12 13" key="1">
    <citation type="submission" date="2024-06" db="EMBL/GenBank/DDBJ databases">
        <authorList>
            <person name="Li Z."/>
            <person name="Jiang Y."/>
        </authorList>
    </citation>
    <scope>NUCLEOTIDE SEQUENCE [LARGE SCALE GENOMIC DNA]</scope>
    <source>
        <strain evidence="12 13">HSW-8</strain>
    </source>
</reference>
<dbReference type="Pfam" id="PF01252">
    <property type="entry name" value="Peptidase_A8"/>
    <property type="match status" value="1"/>
</dbReference>
<evidence type="ECO:0000256" key="6">
    <source>
        <dbReference type="ARBA" id="ARBA00022801"/>
    </source>
</evidence>
<dbReference type="PROSITE" id="PS00855">
    <property type="entry name" value="SPASE_II"/>
    <property type="match status" value="1"/>
</dbReference>
<dbReference type="NCBIfam" id="TIGR00077">
    <property type="entry name" value="lspA"/>
    <property type="match status" value="1"/>
</dbReference>
<keyword evidence="8 9" id="KW-0472">Membrane</keyword>
<dbReference type="Proteomes" id="UP001465331">
    <property type="component" value="Unassembled WGS sequence"/>
</dbReference>
<evidence type="ECO:0000256" key="7">
    <source>
        <dbReference type="ARBA" id="ARBA00022989"/>
    </source>
</evidence>
<feature type="active site" evidence="9">
    <location>
        <position position="118"/>
    </location>
</feature>
<evidence type="ECO:0000256" key="9">
    <source>
        <dbReference type="HAMAP-Rule" id="MF_00161"/>
    </source>
</evidence>
<dbReference type="PRINTS" id="PR00781">
    <property type="entry name" value="LIPOSIGPTASE"/>
</dbReference>
<feature type="active site" evidence="9">
    <location>
        <position position="136"/>
    </location>
</feature>
<dbReference type="GO" id="GO:0004190">
    <property type="term" value="F:aspartic-type endopeptidase activity"/>
    <property type="evidence" value="ECO:0007669"/>
    <property type="project" value="UniProtKB-EC"/>
</dbReference>
<sequence length="166" mass="18430">MSFQYKNVYLLWLSVVVIVLDQVTKQLIVRHLDWYDVVPVVPHLNLVHMKNTGAAFSMLSNAPPAFFVLLGTAVSIGILWWLRRNPRGQTLLATALSLVMGGAMGNVIDRVTRGHVVDFIDFYVGGWHFAAFNVADIAISIGTALLILDMLLDWRHERNAGKAGTS</sequence>
<dbReference type="EC" id="3.4.23.36" evidence="9"/>
<dbReference type="PANTHER" id="PTHR33695:SF1">
    <property type="entry name" value="LIPOPROTEIN SIGNAL PEPTIDASE"/>
    <property type="match status" value="1"/>
</dbReference>
<evidence type="ECO:0000256" key="5">
    <source>
        <dbReference type="ARBA" id="ARBA00022750"/>
    </source>
</evidence>
<dbReference type="HAMAP" id="MF_00161">
    <property type="entry name" value="LspA"/>
    <property type="match status" value="1"/>
</dbReference>
<evidence type="ECO:0000256" key="2">
    <source>
        <dbReference type="ARBA" id="ARBA00022475"/>
    </source>
</evidence>
<comment type="catalytic activity">
    <reaction evidence="9 10">
        <text>Release of signal peptides from bacterial membrane prolipoproteins. Hydrolyzes -Xaa-Yaa-Zaa-|-(S,diacylglyceryl)Cys-, in which Xaa is hydrophobic (preferably Leu), and Yaa (Ala or Ser) and Zaa (Gly or Ala) have small, neutral side chains.</text>
        <dbReference type="EC" id="3.4.23.36"/>
    </reaction>
</comment>
<keyword evidence="13" id="KW-1185">Reference proteome</keyword>
<evidence type="ECO:0000256" key="10">
    <source>
        <dbReference type="RuleBase" id="RU000594"/>
    </source>
</evidence>
<evidence type="ECO:0000313" key="13">
    <source>
        <dbReference type="Proteomes" id="UP001465331"/>
    </source>
</evidence>
<comment type="caution">
    <text evidence="12">The sequence shown here is derived from an EMBL/GenBank/DDBJ whole genome shotgun (WGS) entry which is preliminary data.</text>
</comment>
<feature type="transmembrane region" description="Helical" evidence="9">
    <location>
        <begin position="89"/>
        <end position="108"/>
    </location>
</feature>
<comment type="function">
    <text evidence="9 10">This protein specifically catalyzes the removal of signal peptides from prolipoproteins.</text>
</comment>
<evidence type="ECO:0000313" key="12">
    <source>
        <dbReference type="EMBL" id="MES0873427.1"/>
    </source>
</evidence>
<proteinExistence type="inferred from homology"/>
<feature type="transmembrane region" description="Helical" evidence="9">
    <location>
        <begin position="65"/>
        <end position="82"/>
    </location>
</feature>
<keyword evidence="7 9" id="KW-1133">Transmembrane helix</keyword>
<evidence type="ECO:0000256" key="1">
    <source>
        <dbReference type="ARBA" id="ARBA00006139"/>
    </source>
</evidence>
<organism evidence="12 13">
    <name type="scientific">Sinimarinibacterium thermocellulolyticum</name>
    <dbReference type="NCBI Taxonomy" id="3170016"/>
    <lineage>
        <taxon>Bacteria</taxon>
        <taxon>Pseudomonadati</taxon>
        <taxon>Pseudomonadota</taxon>
        <taxon>Gammaproteobacteria</taxon>
        <taxon>Nevskiales</taxon>
        <taxon>Nevskiaceae</taxon>
        <taxon>Sinimarinibacterium</taxon>
    </lineage>
</organism>
<comment type="similarity">
    <text evidence="1 9 11">Belongs to the peptidase A8 family.</text>
</comment>
<keyword evidence="5 9" id="KW-0064">Aspartyl protease</keyword>
<protein>
    <recommendedName>
        <fullName evidence="9">Lipoprotein signal peptidase</fullName>
        <ecNumber evidence="9">3.4.23.36</ecNumber>
    </recommendedName>
    <alternativeName>
        <fullName evidence="9">Prolipoprotein signal peptidase</fullName>
    </alternativeName>
    <alternativeName>
        <fullName evidence="9">Signal peptidase II</fullName>
        <shortName evidence="9">SPase II</shortName>
    </alternativeName>
</protein>
<evidence type="ECO:0000256" key="8">
    <source>
        <dbReference type="ARBA" id="ARBA00023136"/>
    </source>
</evidence>
<dbReference type="RefSeq" id="WP_352888080.1">
    <property type="nucleotide sequence ID" value="NZ_JBEPIJ010000004.1"/>
</dbReference>
<dbReference type="InterPro" id="IPR001872">
    <property type="entry name" value="Peptidase_A8"/>
</dbReference>
<evidence type="ECO:0000256" key="4">
    <source>
        <dbReference type="ARBA" id="ARBA00022692"/>
    </source>
</evidence>
<comment type="caution">
    <text evidence="9">Lacks conserved residue(s) required for the propagation of feature annotation.</text>
</comment>
<accession>A0ABV2A867</accession>
<feature type="transmembrane region" description="Helical" evidence="9">
    <location>
        <begin position="128"/>
        <end position="152"/>
    </location>
</feature>
<comment type="subcellular location">
    <subcellularLocation>
        <location evidence="9">Cell membrane</location>
        <topology evidence="9">Multi-pass membrane protein</topology>
    </subcellularLocation>
</comment>
<keyword evidence="2 9" id="KW-1003">Cell membrane</keyword>
<gene>
    <name evidence="9 12" type="primary">lspA</name>
    <name evidence="12" type="ORF">ABSH63_05310</name>
</gene>
<evidence type="ECO:0000256" key="3">
    <source>
        <dbReference type="ARBA" id="ARBA00022670"/>
    </source>
</evidence>
<keyword evidence="3 9" id="KW-0645">Protease</keyword>
<dbReference type="PANTHER" id="PTHR33695">
    <property type="entry name" value="LIPOPROTEIN SIGNAL PEPTIDASE"/>
    <property type="match status" value="1"/>
</dbReference>
<comment type="pathway">
    <text evidence="9">Protein modification; lipoprotein biosynthesis (signal peptide cleavage).</text>
</comment>
<evidence type="ECO:0000256" key="11">
    <source>
        <dbReference type="RuleBase" id="RU004181"/>
    </source>
</evidence>
<keyword evidence="4 9" id="KW-0812">Transmembrane</keyword>
<name>A0ABV2A867_9GAMM</name>